<dbReference type="Pfam" id="PF13359">
    <property type="entry name" value="DDE_Tnp_4"/>
    <property type="match status" value="1"/>
</dbReference>
<reference evidence="4 5" key="1">
    <citation type="journal article" date="2018" name="Nat. Ecol. Evol.">
        <title>Pezizomycetes genomes reveal the molecular basis of ectomycorrhizal truffle lifestyle.</title>
        <authorList>
            <person name="Murat C."/>
            <person name="Payen T."/>
            <person name="Noel B."/>
            <person name="Kuo A."/>
            <person name="Morin E."/>
            <person name="Chen J."/>
            <person name="Kohler A."/>
            <person name="Krizsan K."/>
            <person name="Balestrini R."/>
            <person name="Da Silva C."/>
            <person name="Montanini B."/>
            <person name="Hainaut M."/>
            <person name="Levati E."/>
            <person name="Barry K.W."/>
            <person name="Belfiori B."/>
            <person name="Cichocki N."/>
            <person name="Clum A."/>
            <person name="Dockter R.B."/>
            <person name="Fauchery L."/>
            <person name="Guy J."/>
            <person name="Iotti M."/>
            <person name="Le Tacon F."/>
            <person name="Lindquist E.A."/>
            <person name="Lipzen A."/>
            <person name="Malagnac F."/>
            <person name="Mello A."/>
            <person name="Molinier V."/>
            <person name="Miyauchi S."/>
            <person name="Poulain J."/>
            <person name="Riccioni C."/>
            <person name="Rubini A."/>
            <person name="Sitrit Y."/>
            <person name="Splivallo R."/>
            <person name="Traeger S."/>
            <person name="Wang M."/>
            <person name="Zifcakova L."/>
            <person name="Wipf D."/>
            <person name="Zambonelli A."/>
            <person name="Paolocci F."/>
            <person name="Nowrousian M."/>
            <person name="Ottonello S."/>
            <person name="Baldrian P."/>
            <person name="Spatafora J.W."/>
            <person name="Henrissat B."/>
            <person name="Nagy L.G."/>
            <person name="Aury J.M."/>
            <person name="Wincker P."/>
            <person name="Grigoriev I.V."/>
            <person name="Bonfante P."/>
            <person name="Martin F.M."/>
        </authorList>
    </citation>
    <scope>NUCLEOTIDE SEQUENCE [LARGE SCALE GENOMIC DNA]</scope>
    <source>
        <strain evidence="4 5">RN42</strain>
    </source>
</reference>
<dbReference type="PANTHER" id="PTHR34615:SF1">
    <property type="entry name" value="PX DOMAIN-CONTAINING PROTEIN"/>
    <property type="match status" value="1"/>
</dbReference>
<sequence>MLRTVANSVLFAFRFTKSEIFRIIDALKVPSGREWRNGYFATSEEAFCLLLFRLSYPHRLKDCMKLFGKSRSWCSMVFNDMAEWLCKQHMDRLRWDSKRHSLQQLHAYAEAIQETCGVSGIWGFVDGTHRGISRPGTNQEDHYAGAKKEHGIRYQGIVTPDGIISLCGPWLGPTGDWKMWQESGIEDELRKLFEGEDSTGNDASQRLYLYGDPAYYPGYGIMGPFRPGGVNMELTPDEEAANIVMSGQRIAVEWAFGLISKYWTFTSFKRANRIGLSPVAAYYLCAAILTNFITCLREHNQISEKFNCPPPTLEKYLGLE</sequence>
<evidence type="ECO:0000259" key="3">
    <source>
        <dbReference type="Pfam" id="PF13359"/>
    </source>
</evidence>
<dbReference type="AlphaFoldDB" id="A0A3N4IC43"/>
<feature type="domain" description="DDE Tnp4" evidence="3">
    <location>
        <begin position="125"/>
        <end position="291"/>
    </location>
</feature>
<dbReference type="PANTHER" id="PTHR34615">
    <property type="entry name" value="PX DOMAIN-CONTAINING PROTEIN"/>
    <property type="match status" value="1"/>
</dbReference>
<keyword evidence="2" id="KW-0479">Metal-binding</keyword>
<accession>A0A3N4IC43</accession>
<comment type="cofactor">
    <cofactor evidence="1">
        <name>a divalent metal cation</name>
        <dbReference type="ChEBI" id="CHEBI:60240"/>
    </cofactor>
</comment>
<dbReference type="GO" id="GO:0046872">
    <property type="term" value="F:metal ion binding"/>
    <property type="evidence" value="ECO:0007669"/>
    <property type="project" value="UniProtKB-KW"/>
</dbReference>
<protein>
    <recommendedName>
        <fullName evidence="3">DDE Tnp4 domain-containing protein</fullName>
    </recommendedName>
</protein>
<evidence type="ECO:0000313" key="5">
    <source>
        <dbReference type="Proteomes" id="UP000275078"/>
    </source>
</evidence>
<evidence type="ECO:0000256" key="1">
    <source>
        <dbReference type="ARBA" id="ARBA00001968"/>
    </source>
</evidence>
<dbReference type="OrthoDB" id="5289248at2759"/>
<evidence type="ECO:0000256" key="2">
    <source>
        <dbReference type="ARBA" id="ARBA00022723"/>
    </source>
</evidence>
<gene>
    <name evidence="4" type="ORF">BJ508DRAFT_207579</name>
</gene>
<name>A0A3N4IC43_ASCIM</name>
<dbReference type="InterPro" id="IPR027806">
    <property type="entry name" value="HARBI1_dom"/>
</dbReference>
<proteinExistence type="predicted"/>
<evidence type="ECO:0000313" key="4">
    <source>
        <dbReference type="EMBL" id="RPA83007.1"/>
    </source>
</evidence>
<dbReference type="EMBL" id="ML119667">
    <property type="protein sequence ID" value="RPA83007.1"/>
    <property type="molecule type" value="Genomic_DNA"/>
</dbReference>
<keyword evidence="5" id="KW-1185">Reference proteome</keyword>
<dbReference type="STRING" id="1160509.A0A3N4IC43"/>
<dbReference type="Proteomes" id="UP000275078">
    <property type="component" value="Unassembled WGS sequence"/>
</dbReference>
<organism evidence="4 5">
    <name type="scientific">Ascobolus immersus RN42</name>
    <dbReference type="NCBI Taxonomy" id="1160509"/>
    <lineage>
        <taxon>Eukaryota</taxon>
        <taxon>Fungi</taxon>
        <taxon>Dikarya</taxon>
        <taxon>Ascomycota</taxon>
        <taxon>Pezizomycotina</taxon>
        <taxon>Pezizomycetes</taxon>
        <taxon>Pezizales</taxon>
        <taxon>Ascobolaceae</taxon>
        <taxon>Ascobolus</taxon>
    </lineage>
</organism>